<dbReference type="InterPro" id="IPR000276">
    <property type="entry name" value="GPCR_Rhodpsn"/>
</dbReference>
<feature type="transmembrane region" description="Helical" evidence="11">
    <location>
        <begin position="47"/>
        <end position="70"/>
    </location>
</feature>
<proteinExistence type="predicted"/>
<evidence type="ECO:0000256" key="10">
    <source>
        <dbReference type="SAM" id="MobiDB-lite"/>
    </source>
</evidence>
<dbReference type="Proteomes" id="UP001159405">
    <property type="component" value="Unassembled WGS sequence"/>
</dbReference>
<dbReference type="InterPro" id="IPR017452">
    <property type="entry name" value="GPCR_Rhodpsn_7TM"/>
</dbReference>
<dbReference type="CDD" id="cd00637">
    <property type="entry name" value="7tm_classA_rhodopsin-like"/>
    <property type="match status" value="1"/>
</dbReference>
<feature type="transmembrane region" description="Helical" evidence="11">
    <location>
        <begin position="174"/>
        <end position="197"/>
    </location>
</feature>
<evidence type="ECO:0000256" key="9">
    <source>
        <dbReference type="ARBA" id="ARBA00023224"/>
    </source>
</evidence>
<keyword evidence="6 11" id="KW-0472">Membrane</keyword>
<keyword evidence="5" id="KW-0297">G-protein coupled receptor</keyword>
<feature type="transmembrane region" description="Helical" evidence="11">
    <location>
        <begin position="128"/>
        <end position="146"/>
    </location>
</feature>
<feature type="transmembrane region" description="Helical" evidence="11">
    <location>
        <begin position="82"/>
        <end position="107"/>
    </location>
</feature>
<evidence type="ECO:0000256" key="7">
    <source>
        <dbReference type="ARBA" id="ARBA00023170"/>
    </source>
</evidence>
<keyword evidence="8" id="KW-0325">Glycoprotein</keyword>
<keyword evidence="3 11" id="KW-0812">Transmembrane</keyword>
<name>A0ABN8PMY3_9CNID</name>
<feature type="compositionally biased region" description="Basic and acidic residues" evidence="10">
    <location>
        <begin position="424"/>
        <end position="451"/>
    </location>
</feature>
<evidence type="ECO:0000256" key="4">
    <source>
        <dbReference type="ARBA" id="ARBA00022989"/>
    </source>
</evidence>
<evidence type="ECO:0000313" key="14">
    <source>
        <dbReference type="Proteomes" id="UP001159405"/>
    </source>
</evidence>
<feature type="region of interest" description="Disordered" evidence="10">
    <location>
        <begin position="418"/>
        <end position="463"/>
    </location>
</feature>
<dbReference type="PANTHER" id="PTHR24246">
    <property type="entry name" value="OLFACTORY RECEPTOR AND ADENOSINE RECEPTOR"/>
    <property type="match status" value="1"/>
</dbReference>
<dbReference type="PROSITE" id="PS50262">
    <property type="entry name" value="G_PROTEIN_RECEP_F1_2"/>
    <property type="match status" value="1"/>
</dbReference>
<evidence type="ECO:0000256" key="2">
    <source>
        <dbReference type="ARBA" id="ARBA00022475"/>
    </source>
</evidence>
<accession>A0ABN8PMY3</accession>
<feature type="transmembrane region" description="Helical" evidence="11">
    <location>
        <begin position="260"/>
        <end position="282"/>
    </location>
</feature>
<feature type="transmembrane region" description="Helical" evidence="11">
    <location>
        <begin position="227"/>
        <end position="248"/>
    </location>
</feature>
<evidence type="ECO:0000256" key="8">
    <source>
        <dbReference type="ARBA" id="ARBA00023180"/>
    </source>
</evidence>
<keyword evidence="9" id="KW-0807">Transducer</keyword>
<comment type="caution">
    <text evidence="13">The sequence shown here is derived from an EMBL/GenBank/DDBJ whole genome shotgun (WGS) entry which is preliminary data.</text>
</comment>
<evidence type="ECO:0000256" key="1">
    <source>
        <dbReference type="ARBA" id="ARBA00004651"/>
    </source>
</evidence>
<evidence type="ECO:0000256" key="5">
    <source>
        <dbReference type="ARBA" id="ARBA00023040"/>
    </source>
</evidence>
<evidence type="ECO:0000256" key="6">
    <source>
        <dbReference type="ARBA" id="ARBA00023136"/>
    </source>
</evidence>
<dbReference type="Pfam" id="PF00001">
    <property type="entry name" value="7tm_1"/>
    <property type="match status" value="1"/>
</dbReference>
<evidence type="ECO:0000256" key="3">
    <source>
        <dbReference type="ARBA" id="ARBA00022692"/>
    </source>
</evidence>
<evidence type="ECO:0000259" key="12">
    <source>
        <dbReference type="PROSITE" id="PS50262"/>
    </source>
</evidence>
<evidence type="ECO:0000256" key="11">
    <source>
        <dbReference type="SAM" id="Phobius"/>
    </source>
</evidence>
<dbReference type="EMBL" id="CALNXK010000079">
    <property type="protein sequence ID" value="CAH3146655.1"/>
    <property type="molecule type" value="Genomic_DNA"/>
</dbReference>
<comment type="subcellular location">
    <subcellularLocation>
        <location evidence="1">Cell membrane</location>
        <topology evidence="1">Multi-pass membrane protein</topology>
    </subcellularLocation>
</comment>
<protein>
    <recommendedName>
        <fullName evidence="12">G-protein coupled receptors family 1 profile domain-containing protein</fullName>
    </recommendedName>
</protein>
<gene>
    <name evidence="13" type="ORF">PLOB_00045207</name>
</gene>
<keyword evidence="7" id="KW-0675">Receptor</keyword>
<feature type="domain" description="G-protein coupled receptors family 1 profile" evidence="12">
    <location>
        <begin position="27"/>
        <end position="280"/>
    </location>
</feature>
<sequence length="463" mass="52850">MEVEDSLFVTVFLLVFMSFLALFAILGNGIVLGIIARFKKLRTFPNILIANLALADFFNAFINIPMYLLYAVLNVKWFRGKTLAMISIFSFSLLTFVNVVSMLVLLVNMFLVITFDVKYFTWKTNKKAIIMVLVEWLVGFSCAVLLCLNCDVDLQQDASVSTYRNEVLGKGKPIAAAITSALVVIAVVLSAMIFGSIQKMKRQRKQLNLPRLQVEARLQKDIQAAKVIIIIVFAFLGCYIPPLCIMVWHRSNSHSTDNSWNYHLVHTSILISNGINPVIYCFRTSRFRCALKQLLNDPCGKTAFQEIKQEQRAIEIIPNRIARGDKIAREPDQDRFKTALEPDQDRFERTSCPSLFQWVSNSNCCTGRMGRVAPRFQQKKTSENNNEESELRADNKATPLTIQVQESQTQIVIPPTKSMDNENYEEKLSRKEQPTFKANDSRQEVTVEVHSKRYHSLPNLRKN</sequence>
<dbReference type="SUPFAM" id="SSF81321">
    <property type="entry name" value="Family A G protein-coupled receptor-like"/>
    <property type="match status" value="1"/>
</dbReference>
<keyword evidence="14" id="KW-1185">Reference proteome</keyword>
<dbReference type="PRINTS" id="PR00237">
    <property type="entry name" value="GPCRRHODOPSN"/>
</dbReference>
<dbReference type="PANTHER" id="PTHR24246:SF27">
    <property type="entry name" value="ADENOSINE RECEPTOR, ISOFORM A"/>
    <property type="match status" value="1"/>
</dbReference>
<keyword evidence="4 11" id="KW-1133">Transmembrane helix</keyword>
<feature type="transmembrane region" description="Helical" evidence="11">
    <location>
        <begin position="6"/>
        <end position="35"/>
    </location>
</feature>
<organism evidence="13 14">
    <name type="scientific">Porites lobata</name>
    <dbReference type="NCBI Taxonomy" id="104759"/>
    <lineage>
        <taxon>Eukaryota</taxon>
        <taxon>Metazoa</taxon>
        <taxon>Cnidaria</taxon>
        <taxon>Anthozoa</taxon>
        <taxon>Hexacorallia</taxon>
        <taxon>Scleractinia</taxon>
        <taxon>Fungiina</taxon>
        <taxon>Poritidae</taxon>
        <taxon>Porites</taxon>
    </lineage>
</organism>
<reference evidence="13 14" key="1">
    <citation type="submission" date="2022-05" db="EMBL/GenBank/DDBJ databases">
        <authorList>
            <consortium name="Genoscope - CEA"/>
            <person name="William W."/>
        </authorList>
    </citation>
    <scope>NUCLEOTIDE SEQUENCE [LARGE SCALE GENOMIC DNA]</scope>
</reference>
<keyword evidence="2" id="KW-1003">Cell membrane</keyword>
<evidence type="ECO:0000313" key="13">
    <source>
        <dbReference type="EMBL" id="CAH3146655.1"/>
    </source>
</evidence>
<dbReference type="Gene3D" id="1.20.1070.10">
    <property type="entry name" value="Rhodopsin 7-helix transmembrane proteins"/>
    <property type="match status" value="1"/>
</dbReference>